<evidence type="ECO:0000256" key="8">
    <source>
        <dbReference type="ARBA" id="ARBA00023210"/>
    </source>
</evidence>
<keyword evidence="7 10" id="KW-0342">GTP-binding</keyword>
<evidence type="ECO:0000256" key="6">
    <source>
        <dbReference type="ARBA" id="ARBA00022842"/>
    </source>
</evidence>
<evidence type="ECO:0000313" key="13">
    <source>
        <dbReference type="Proteomes" id="UP000515909"/>
    </source>
</evidence>
<dbReference type="EMBL" id="CP060286">
    <property type="protein sequence ID" value="QNK41317.1"/>
    <property type="molecule type" value="Genomic_DNA"/>
</dbReference>
<keyword evidence="9 10" id="KW-0131">Cell cycle</keyword>
<dbReference type="GO" id="GO:0005525">
    <property type="term" value="F:GTP binding"/>
    <property type="evidence" value="ECO:0007669"/>
    <property type="project" value="UniProtKB-UniRule"/>
</dbReference>
<evidence type="ECO:0000256" key="2">
    <source>
        <dbReference type="ARBA" id="ARBA00009638"/>
    </source>
</evidence>
<sequence>MSIETAFFELSAGRADQLPASTLPEIVFSGRSNAGKSSLINRLLSRKSLARTSSAPGKTATINFYNLGFCRFVDLPGYGYAKVSKSEKLRWAELAEGYFHQTRDIRLVVQLMDLRHAPTQDDLQMVRFLTDSGIPCLIAATKCDKLNKTGRRSQEEMYRSEFAACPEIVVVPCSAVNGEGADAILERILSACDIAEKQ</sequence>
<dbReference type="GO" id="GO:0005829">
    <property type="term" value="C:cytosol"/>
    <property type="evidence" value="ECO:0007669"/>
    <property type="project" value="TreeGrafter"/>
</dbReference>
<keyword evidence="5 10" id="KW-0547">Nucleotide-binding</keyword>
<evidence type="ECO:0000256" key="10">
    <source>
        <dbReference type="HAMAP-Rule" id="MF_00321"/>
    </source>
</evidence>
<protein>
    <recommendedName>
        <fullName evidence="10">Probable GTP-binding protein EngB</fullName>
    </recommendedName>
</protein>
<evidence type="ECO:0000256" key="9">
    <source>
        <dbReference type="ARBA" id="ARBA00023306"/>
    </source>
</evidence>
<dbReference type="Gene3D" id="3.40.50.300">
    <property type="entry name" value="P-loop containing nucleotide triphosphate hydrolases"/>
    <property type="match status" value="1"/>
</dbReference>
<dbReference type="PROSITE" id="PS51706">
    <property type="entry name" value="G_ENGB"/>
    <property type="match status" value="1"/>
</dbReference>
<dbReference type="Proteomes" id="UP000515909">
    <property type="component" value="Chromosome"/>
</dbReference>
<keyword evidence="4" id="KW-0479">Metal-binding</keyword>
<keyword evidence="8 10" id="KW-0717">Septation</keyword>
<dbReference type="InterPro" id="IPR006073">
    <property type="entry name" value="GTP-bd"/>
</dbReference>
<dbReference type="GO" id="GO:0046872">
    <property type="term" value="F:metal ion binding"/>
    <property type="evidence" value="ECO:0007669"/>
    <property type="project" value="UniProtKB-KW"/>
</dbReference>
<proteinExistence type="inferred from homology"/>
<keyword evidence="3 10" id="KW-0132">Cell division</keyword>
<gene>
    <name evidence="10" type="primary">engB</name>
    <name evidence="12" type="ORF">HCR03_03215</name>
</gene>
<name>A0A7G8TCH6_9FIRM</name>
<evidence type="ECO:0000256" key="1">
    <source>
        <dbReference type="ARBA" id="ARBA00001946"/>
    </source>
</evidence>
<dbReference type="CDD" id="cd01876">
    <property type="entry name" value="YihA_EngB"/>
    <property type="match status" value="1"/>
</dbReference>
<accession>A0A7G8TCH6</accession>
<dbReference type="NCBIfam" id="TIGR00231">
    <property type="entry name" value="small_GTP"/>
    <property type="match status" value="1"/>
</dbReference>
<evidence type="ECO:0000256" key="7">
    <source>
        <dbReference type="ARBA" id="ARBA00023134"/>
    </source>
</evidence>
<evidence type="ECO:0000256" key="5">
    <source>
        <dbReference type="ARBA" id="ARBA00022741"/>
    </source>
</evidence>
<evidence type="ECO:0000256" key="3">
    <source>
        <dbReference type="ARBA" id="ARBA00022618"/>
    </source>
</evidence>
<dbReference type="PANTHER" id="PTHR11649">
    <property type="entry name" value="MSS1/TRME-RELATED GTP-BINDING PROTEIN"/>
    <property type="match status" value="1"/>
</dbReference>
<dbReference type="NCBIfam" id="TIGR03598">
    <property type="entry name" value="GTPase_YsxC"/>
    <property type="match status" value="1"/>
</dbReference>
<comment type="function">
    <text evidence="10">Necessary for normal cell division and for the maintenance of normal septation.</text>
</comment>
<evidence type="ECO:0000256" key="4">
    <source>
        <dbReference type="ARBA" id="ARBA00022723"/>
    </source>
</evidence>
<dbReference type="RefSeq" id="WP_187036634.1">
    <property type="nucleotide sequence ID" value="NZ_CP060286.1"/>
</dbReference>
<dbReference type="KEGG" id="cfem:HCR03_03215"/>
<dbReference type="InterPro" id="IPR027417">
    <property type="entry name" value="P-loop_NTPase"/>
</dbReference>
<dbReference type="InterPro" id="IPR019987">
    <property type="entry name" value="GTP-bd_ribosome_bio_YsxC"/>
</dbReference>
<dbReference type="AlphaFoldDB" id="A0A7G8TCH6"/>
<dbReference type="SUPFAM" id="SSF52540">
    <property type="entry name" value="P-loop containing nucleoside triphosphate hydrolases"/>
    <property type="match status" value="1"/>
</dbReference>
<dbReference type="PANTHER" id="PTHR11649:SF13">
    <property type="entry name" value="ENGB-TYPE G DOMAIN-CONTAINING PROTEIN"/>
    <property type="match status" value="1"/>
</dbReference>
<dbReference type="GO" id="GO:0000917">
    <property type="term" value="P:division septum assembly"/>
    <property type="evidence" value="ECO:0007669"/>
    <property type="project" value="UniProtKB-KW"/>
</dbReference>
<evidence type="ECO:0000259" key="11">
    <source>
        <dbReference type="PROSITE" id="PS51706"/>
    </source>
</evidence>
<organism evidence="12 13">
    <name type="scientific">Caproicibacter fermentans</name>
    <dbReference type="NCBI Taxonomy" id="2576756"/>
    <lineage>
        <taxon>Bacteria</taxon>
        <taxon>Bacillati</taxon>
        <taxon>Bacillota</taxon>
        <taxon>Clostridia</taxon>
        <taxon>Eubacteriales</taxon>
        <taxon>Acutalibacteraceae</taxon>
        <taxon>Caproicibacter</taxon>
    </lineage>
</organism>
<dbReference type="Pfam" id="PF01926">
    <property type="entry name" value="MMR_HSR1"/>
    <property type="match status" value="1"/>
</dbReference>
<dbReference type="InterPro" id="IPR005225">
    <property type="entry name" value="Small_GTP-bd"/>
</dbReference>
<comment type="similarity">
    <text evidence="2 10">Belongs to the TRAFAC class TrmE-Era-EngA-EngB-Septin-like GTPase superfamily. EngB GTPase family.</text>
</comment>
<dbReference type="InterPro" id="IPR030393">
    <property type="entry name" value="G_ENGB_dom"/>
</dbReference>
<dbReference type="HAMAP" id="MF_00321">
    <property type="entry name" value="GTPase_EngB"/>
    <property type="match status" value="1"/>
</dbReference>
<feature type="domain" description="EngB-type G" evidence="11">
    <location>
        <begin position="22"/>
        <end position="195"/>
    </location>
</feature>
<keyword evidence="6" id="KW-0460">Magnesium</keyword>
<evidence type="ECO:0000313" key="12">
    <source>
        <dbReference type="EMBL" id="QNK41317.1"/>
    </source>
</evidence>
<comment type="cofactor">
    <cofactor evidence="1">
        <name>Mg(2+)</name>
        <dbReference type="ChEBI" id="CHEBI:18420"/>
    </cofactor>
</comment>
<reference evidence="12 13" key="1">
    <citation type="submission" date="2020-08" db="EMBL/GenBank/DDBJ databases">
        <title>The isolate Caproiciproducens sp. 7D4C2 produces n-caproate at mildly acidic conditions from hexoses: genome and rBOX comparison with related strains and chain-elongating bacteria.</title>
        <authorList>
            <person name="Esquivel-Elizondo S."/>
            <person name="Bagci C."/>
            <person name="Temovska M."/>
            <person name="Jeon B.S."/>
            <person name="Bessarab I."/>
            <person name="Williams R.B.H."/>
            <person name="Huson D.H."/>
            <person name="Angenent L.T."/>
        </authorList>
    </citation>
    <scope>NUCLEOTIDE SEQUENCE [LARGE SCALE GENOMIC DNA]</scope>
    <source>
        <strain evidence="12 13">7D4C2</strain>
    </source>
</reference>